<dbReference type="SMART" id="SM00919">
    <property type="entry name" value="Malic_M"/>
    <property type="match status" value="1"/>
</dbReference>
<dbReference type="InterPro" id="IPR012301">
    <property type="entry name" value="Malic_N_dom"/>
</dbReference>
<dbReference type="SUPFAM" id="SSF53223">
    <property type="entry name" value="Aminoacid dehydrogenase-like, N-terminal domain"/>
    <property type="match status" value="1"/>
</dbReference>
<feature type="domain" description="Malic enzyme NAD-binding" evidence="9">
    <location>
        <begin position="263"/>
        <end position="377"/>
    </location>
</feature>
<evidence type="ECO:0000256" key="3">
    <source>
        <dbReference type="ARBA" id="ARBA00022723"/>
    </source>
</evidence>
<dbReference type="PANTHER" id="PTHR23406:SF32">
    <property type="entry name" value="NADP-DEPENDENT MALIC ENZYME"/>
    <property type="match status" value="1"/>
</dbReference>
<dbReference type="InterPro" id="IPR037062">
    <property type="entry name" value="Malic_N_dom_sf"/>
</dbReference>
<dbReference type="PANTHER" id="PTHR23406">
    <property type="entry name" value="MALIC ENZYME-RELATED"/>
    <property type="match status" value="1"/>
</dbReference>
<dbReference type="OrthoDB" id="5365701at2759"/>
<dbReference type="GO" id="GO:0051287">
    <property type="term" value="F:NAD binding"/>
    <property type="evidence" value="ECO:0007669"/>
    <property type="project" value="InterPro"/>
</dbReference>
<dbReference type="SUPFAM" id="SSF51735">
    <property type="entry name" value="NAD(P)-binding Rossmann-fold domains"/>
    <property type="match status" value="1"/>
</dbReference>
<comment type="similarity">
    <text evidence="2 8">Belongs to the malic enzymes family.</text>
</comment>
<dbReference type="SMART" id="SM01274">
    <property type="entry name" value="malic"/>
    <property type="match status" value="1"/>
</dbReference>
<evidence type="ECO:0000313" key="11">
    <source>
        <dbReference type="EMBL" id="RCH90963.1"/>
    </source>
</evidence>
<dbReference type="InterPro" id="IPR012302">
    <property type="entry name" value="Malic_NAD-bd"/>
</dbReference>
<dbReference type="NCBIfam" id="NF010052">
    <property type="entry name" value="PRK13529.1"/>
    <property type="match status" value="1"/>
</dbReference>
<dbReference type="Gene3D" id="3.40.50.10380">
    <property type="entry name" value="Malic enzyme, N-terminal domain"/>
    <property type="match status" value="1"/>
</dbReference>
<evidence type="ECO:0000256" key="2">
    <source>
        <dbReference type="ARBA" id="ARBA00008785"/>
    </source>
</evidence>
<protein>
    <recommendedName>
        <fullName evidence="8">Malic enzyme</fullName>
    </recommendedName>
</protein>
<dbReference type="Pfam" id="PF00390">
    <property type="entry name" value="malic"/>
    <property type="match status" value="1"/>
</dbReference>
<reference evidence="11 12" key="1">
    <citation type="journal article" date="2018" name="G3 (Bethesda)">
        <title>Phylogenetic and Phylogenomic Definition of Rhizopus Species.</title>
        <authorList>
            <person name="Gryganskyi A.P."/>
            <person name="Golan J."/>
            <person name="Dolatabadi S."/>
            <person name="Mondo S."/>
            <person name="Robb S."/>
            <person name="Idnurm A."/>
            <person name="Muszewska A."/>
            <person name="Steczkiewicz K."/>
            <person name="Masonjones S."/>
            <person name="Liao H.L."/>
            <person name="Gajdeczka M.T."/>
            <person name="Anike F."/>
            <person name="Vuek A."/>
            <person name="Anishchenko I.M."/>
            <person name="Voigt K."/>
            <person name="de Hoog G.S."/>
            <person name="Smith M.E."/>
            <person name="Heitman J."/>
            <person name="Vilgalys R."/>
            <person name="Stajich J.E."/>
        </authorList>
    </citation>
    <scope>NUCLEOTIDE SEQUENCE [LARGE SCALE GENOMIC DNA]</scope>
    <source>
        <strain evidence="11 12">LSU 92-RS-03</strain>
    </source>
</reference>
<dbReference type="PIRSF" id="PIRSF000106">
    <property type="entry name" value="ME"/>
    <property type="match status" value="1"/>
</dbReference>
<proteinExistence type="inferred from homology"/>
<dbReference type="GO" id="GO:0046872">
    <property type="term" value="F:metal ion binding"/>
    <property type="evidence" value="ECO:0007669"/>
    <property type="project" value="UniProtKB-KW"/>
</dbReference>
<dbReference type="InterPro" id="IPR015884">
    <property type="entry name" value="Malic_enzyme_CS"/>
</dbReference>
<evidence type="ECO:0000256" key="7">
    <source>
        <dbReference type="PIRSR" id="PIRSR000106-3"/>
    </source>
</evidence>
<feature type="binding site" evidence="7">
    <location>
        <position position="238"/>
    </location>
    <ligand>
        <name>a divalent metal cation</name>
        <dbReference type="ChEBI" id="CHEBI:60240"/>
    </ligand>
</feature>
<dbReference type="GO" id="GO:0004471">
    <property type="term" value="F:malate dehydrogenase (decarboxylating) (NAD+) activity"/>
    <property type="evidence" value="ECO:0007669"/>
    <property type="project" value="TreeGrafter"/>
</dbReference>
<dbReference type="InterPro" id="IPR046346">
    <property type="entry name" value="Aminoacid_DH-like_N_sf"/>
</dbReference>
<dbReference type="EMBL" id="PJQM01003069">
    <property type="protein sequence ID" value="RCH90963.1"/>
    <property type="molecule type" value="Genomic_DNA"/>
</dbReference>
<sequence>MTPSIQTLSTSSKGTALDYTKRKELGLTGLLPCGTDTFEIQRRRALAQVRSKSTALEQYIFMAQLRTTDPSLFYRLVMDHLEEFAPIIYTPTVGTACLEYSNIYPFLTNTGIPDGLYIDSNRLDDLEQNLRNYQPDFAPQIAVITDGSRILGLGDLGTNGMGISIGKLQLYVAGAGIDPRRTLPIVLDLGTNNAKLRQDEFYLGLNQARPGDEAFYEKVDKVIQTLHKVYPQMLIQFEDWSTEHALGLLEKYREQMLCFNDDIQGTGAVILSGVIKAVERVKQETGMDPKDHRIVFYGAGSAAIGVGRQIQYYFQKEHGLSEQEARKMFWIVDSKGLVTLDRGDKLPQHKVYFARGDNQENQYKELLDIINYVKPTA</sequence>
<evidence type="ECO:0000256" key="5">
    <source>
        <dbReference type="PIRSR" id="PIRSR000106-1"/>
    </source>
</evidence>
<organism evidence="11 12">
    <name type="scientific">Rhizopus stolonifer</name>
    <name type="common">Rhizopus nigricans</name>
    <dbReference type="NCBI Taxonomy" id="4846"/>
    <lineage>
        <taxon>Eukaryota</taxon>
        <taxon>Fungi</taxon>
        <taxon>Fungi incertae sedis</taxon>
        <taxon>Mucoromycota</taxon>
        <taxon>Mucoromycotina</taxon>
        <taxon>Mucoromycetes</taxon>
        <taxon>Mucorales</taxon>
        <taxon>Mucorineae</taxon>
        <taxon>Rhizopodaceae</taxon>
        <taxon>Rhizopus</taxon>
    </lineage>
</organism>
<keyword evidence="3 7" id="KW-0479">Metal-binding</keyword>
<feature type="domain" description="Malic enzyme N-terminal" evidence="10">
    <location>
        <begin position="66"/>
        <end position="253"/>
    </location>
</feature>
<evidence type="ECO:0000256" key="4">
    <source>
        <dbReference type="ARBA" id="ARBA00023002"/>
    </source>
</evidence>
<comment type="cofactor">
    <cofactor evidence="7">
        <name>Mg(2+)</name>
        <dbReference type="ChEBI" id="CHEBI:18420"/>
    </cofactor>
    <cofactor evidence="7">
        <name>Mn(2+)</name>
        <dbReference type="ChEBI" id="CHEBI:29035"/>
    </cofactor>
    <text evidence="7">Divalent metal cations. Prefers magnesium or manganese.</text>
</comment>
<dbReference type="GO" id="GO:0005739">
    <property type="term" value="C:mitochondrion"/>
    <property type="evidence" value="ECO:0007669"/>
    <property type="project" value="TreeGrafter"/>
</dbReference>
<feature type="active site" description="Proton acceptor" evidence="5">
    <location>
        <position position="167"/>
    </location>
</feature>
<dbReference type="Proteomes" id="UP000253551">
    <property type="component" value="Unassembled WGS sequence"/>
</dbReference>
<feature type="binding site" evidence="6">
    <location>
        <position position="149"/>
    </location>
    <ligand>
        <name>(S)-malate</name>
        <dbReference type="ChEBI" id="CHEBI:15589"/>
    </ligand>
</feature>
<feature type="active site" description="Proton donor" evidence="5">
    <location>
        <position position="89"/>
    </location>
</feature>
<dbReference type="InterPro" id="IPR001891">
    <property type="entry name" value="Malic_OxRdtase"/>
</dbReference>
<keyword evidence="4 8" id="KW-0560">Oxidoreductase</keyword>
<feature type="binding site" evidence="7">
    <location>
        <position position="239"/>
    </location>
    <ligand>
        <name>a divalent metal cation</name>
        <dbReference type="ChEBI" id="CHEBI:60240"/>
    </ligand>
</feature>
<evidence type="ECO:0000256" key="6">
    <source>
        <dbReference type="PIRSR" id="PIRSR000106-2"/>
    </source>
</evidence>
<evidence type="ECO:0000313" key="12">
    <source>
        <dbReference type="Proteomes" id="UP000253551"/>
    </source>
</evidence>
<evidence type="ECO:0000256" key="8">
    <source>
        <dbReference type="RuleBase" id="RU003426"/>
    </source>
</evidence>
<dbReference type="GO" id="GO:0006108">
    <property type="term" value="P:malate metabolic process"/>
    <property type="evidence" value="ECO:0007669"/>
    <property type="project" value="TreeGrafter"/>
</dbReference>
<dbReference type="PROSITE" id="PS00331">
    <property type="entry name" value="MALIC_ENZYMES"/>
    <property type="match status" value="1"/>
</dbReference>
<name>A0A367JM02_RHIST</name>
<dbReference type="PRINTS" id="PR00072">
    <property type="entry name" value="MALOXRDTASE"/>
</dbReference>
<gene>
    <name evidence="11" type="ORF">CU098_009685</name>
</gene>
<dbReference type="Pfam" id="PF03949">
    <property type="entry name" value="Malic_M"/>
    <property type="match status" value="1"/>
</dbReference>
<evidence type="ECO:0000259" key="10">
    <source>
        <dbReference type="SMART" id="SM01274"/>
    </source>
</evidence>
<dbReference type="AlphaFoldDB" id="A0A367JM02"/>
<comment type="cofactor">
    <cofactor evidence="1">
        <name>Mn(2+)</name>
        <dbReference type="ChEBI" id="CHEBI:29035"/>
    </cofactor>
</comment>
<evidence type="ECO:0000256" key="1">
    <source>
        <dbReference type="ARBA" id="ARBA00001936"/>
    </source>
</evidence>
<evidence type="ECO:0000259" key="9">
    <source>
        <dbReference type="SMART" id="SM00919"/>
    </source>
</evidence>
<comment type="caution">
    <text evidence="11">The sequence shown here is derived from an EMBL/GenBank/DDBJ whole genome shotgun (WGS) entry which is preliminary data.</text>
</comment>
<keyword evidence="12" id="KW-1185">Reference proteome</keyword>
<feature type="binding site" evidence="7">
    <location>
        <position position="262"/>
    </location>
    <ligand>
        <name>a divalent metal cation</name>
        <dbReference type="ChEBI" id="CHEBI:60240"/>
    </ligand>
</feature>
<dbReference type="InterPro" id="IPR036291">
    <property type="entry name" value="NAD(P)-bd_dom_sf"/>
</dbReference>
<dbReference type="STRING" id="4846.A0A367JM02"/>
<dbReference type="Gene3D" id="3.40.50.720">
    <property type="entry name" value="NAD(P)-binding Rossmann-like Domain"/>
    <property type="match status" value="1"/>
</dbReference>
<accession>A0A367JM02</accession>